<evidence type="ECO:0000256" key="8">
    <source>
        <dbReference type="SAM" id="MobiDB-lite"/>
    </source>
</evidence>
<dbReference type="EC" id="3.4.19.12" evidence="3"/>
<keyword evidence="5" id="KW-0833">Ubl conjugation pathway</keyword>
<dbReference type="InterPro" id="IPR038765">
    <property type="entry name" value="Papain-like_cys_pep_sf"/>
</dbReference>
<dbReference type="GeneID" id="30994829"/>
<dbReference type="GO" id="GO:0004843">
    <property type="term" value="F:cysteine-type deubiquitinase activity"/>
    <property type="evidence" value="ECO:0007669"/>
    <property type="project" value="UniProtKB-EC"/>
</dbReference>
<feature type="region of interest" description="Disordered" evidence="8">
    <location>
        <begin position="273"/>
        <end position="302"/>
    </location>
</feature>
<comment type="catalytic activity">
    <reaction evidence="1">
        <text>Thiol-dependent hydrolysis of ester, thioester, amide, peptide and isopeptide bonds formed by the C-terminal Gly of ubiquitin (a 76-residue protein attached to proteins as an intracellular targeting signal).</text>
        <dbReference type="EC" id="3.4.19.12"/>
    </reaction>
</comment>
<dbReference type="SUPFAM" id="SSF54001">
    <property type="entry name" value="Cysteine proteinases"/>
    <property type="match status" value="1"/>
</dbReference>
<organism evidence="10 11">
    <name type="scientific">Hyphopichia burtonii NRRL Y-1933</name>
    <dbReference type="NCBI Taxonomy" id="984485"/>
    <lineage>
        <taxon>Eukaryota</taxon>
        <taxon>Fungi</taxon>
        <taxon>Dikarya</taxon>
        <taxon>Ascomycota</taxon>
        <taxon>Saccharomycotina</taxon>
        <taxon>Pichiomycetes</taxon>
        <taxon>Debaryomycetaceae</taxon>
        <taxon>Hyphopichia</taxon>
    </lineage>
</organism>
<reference evidence="11" key="1">
    <citation type="submission" date="2016-05" db="EMBL/GenBank/DDBJ databases">
        <title>Comparative genomics of biotechnologically important yeasts.</title>
        <authorList>
            <consortium name="DOE Joint Genome Institute"/>
            <person name="Riley R."/>
            <person name="Haridas S."/>
            <person name="Wolfe K.H."/>
            <person name="Lopes M.R."/>
            <person name="Hittinger C.T."/>
            <person name="Goker M."/>
            <person name="Salamov A."/>
            <person name="Wisecaver J."/>
            <person name="Long T.M."/>
            <person name="Aerts A.L."/>
            <person name="Barry K."/>
            <person name="Choi C."/>
            <person name="Clum A."/>
            <person name="Coughlan A.Y."/>
            <person name="Deshpande S."/>
            <person name="Douglass A.P."/>
            <person name="Hanson S.J."/>
            <person name="Klenk H.-P."/>
            <person name="Labutti K."/>
            <person name="Lapidus A."/>
            <person name="Lindquist E."/>
            <person name="Lipzen A."/>
            <person name="Meier-Kolthoff J.P."/>
            <person name="Ohm R.A."/>
            <person name="Otillar R.P."/>
            <person name="Pangilinan J."/>
            <person name="Peng Y."/>
            <person name="Rokas A."/>
            <person name="Rosa C.A."/>
            <person name="Scheuner C."/>
            <person name="Sibirny A.A."/>
            <person name="Slot J.C."/>
            <person name="Stielow J.B."/>
            <person name="Sun H."/>
            <person name="Kurtzman C.P."/>
            <person name="Blackwell M."/>
            <person name="Grigoriev I.V."/>
            <person name="Jeffries T.W."/>
        </authorList>
    </citation>
    <scope>NUCLEOTIDE SEQUENCE [LARGE SCALE GENOMIC DNA]</scope>
    <source>
        <strain evidence="11">NRRL Y-1933</strain>
    </source>
</reference>
<feature type="region of interest" description="Disordered" evidence="8">
    <location>
        <begin position="417"/>
        <end position="447"/>
    </location>
</feature>
<dbReference type="InterPro" id="IPR050185">
    <property type="entry name" value="Ub_carboxyl-term_hydrolase"/>
</dbReference>
<feature type="compositionally biased region" description="Polar residues" evidence="8">
    <location>
        <begin position="435"/>
        <end position="447"/>
    </location>
</feature>
<feature type="region of interest" description="Disordered" evidence="8">
    <location>
        <begin position="23"/>
        <end position="49"/>
    </location>
</feature>
<evidence type="ECO:0000313" key="10">
    <source>
        <dbReference type="EMBL" id="ODV65124.1"/>
    </source>
</evidence>
<dbReference type="InterPro" id="IPR018200">
    <property type="entry name" value="USP_CS"/>
</dbReference>
<evidence type="ECO:0000313" key="11">
    <source>
        <dbReference type="Proteomes" id="UP000095085"/>
    </source>
</evidence>
<gene>
    <name evidence="10" type="ORF">HYPBUDRAFT_150509</name>
</gene>
<dbReference type="PROSITE" id="PS50235">
    <property type="entry name" value="USP_3"/>
    <property type="match status" value="1"/>
</dbReference>
<dbReference type="InterPro" id="IPR001394">
    <property type="entry name" value="Peptidase_C19_UCH"/>
</dbReference>
<dbReference type="GO" id="GO:0006508">
    <property type="term" value="P:proteolysis"/>
    <property type="evidence" value="ECO:0007669"/>
    <property type="project" value="UniProtKB-KW"/>
</dbReference>
<feature type="domain" description="USP" evidence="9">
    <location>
        <begin position="509"/>
        <end position="933"/>
    </location>
</feature>
<dbReference type="AlphaFoldDB" id="A0A1E4RCX9"/>
<dbReference type="PANTHER" id="PTHR21646:SF24">
    <property type="entry name" value="UBIQUITIN CARBOXYL-TERMINAL HYDROLASE"/>
    <property type="match status" value="1"/>
</dbReference>
<evidence type="ECO:0000256" key="5">
    <source>
        <dbReference type="ARBA" id="ARBA00022786"/>
    </source>
</evidence>
<keyword evidence="6" id="KW-0378">Hydrolase</keyword>
<dbReference type="OrthoDB" id="292964at2759"/>
<keyword evidence="7" id="KW-0788">Thiol protease</keyword>
<evidence type="ECO:0000256" key="7">
    <source>
        <dbReference type="ARBA" id="ARBA00022807"/>
    </source>
</evidence>
<evidence type="ECO:0000256" key="4">
    <source>
        <dbReference type="ARBA" id="ARBA00022670"/>
    </source>
</evidence>
<dbReference type="STRING" id="984485.A0A1E4RCX9"/>
<feature type="region of interest" description="Disordered" evidence="8">
    <location>
        <begin position="377"/>
        <end position="405"/>
    </location>
</feature>
<evidence type="ECO:0000256" key="1">
    <source>
        <dbReference type="ARBA" id="ARBA00000707"/>
    </source>
</evidence>
<evidence type="ECO:0000256" key="6">
    <source>
        <dbReference type="ARBA" id="ARBA00022801"/>
    </source>
</evidence>
<keyword evidence="4" id="KW-0645">Protease</keyword>
<dbReference type="Gene3D" id="3.90.70.10">
    <property type="entry name" value="Cysteine proteinases"/>
    <property type="match status" value="1"/>
</dbReference>
<feature type="compositionally biased region" description="Pro residues" evidence="8">
    <location>
        <begin position="286"/>
        <end position="297"/>
    </location>
</feature>
<dbReference type="Proteomes" id="UP000095085">
    <property type="component" value="Unassembled WGS sequence"/>
</dbReference>
<feature type="compositionally biased region" description="Pro residues" evidence="8">
    <location>
        <begin position="29"/>
        <end position="40"/>
    </location>
</feature>
<accession>A0A1E4RCX9</accession>
<keyword evidence="11" id="KW-1185">Reference proteome</keyword>
<evidence type="ECO:0000259" key="9">
    <source>
        <dbReference type="PROSITE" id="PS50235"/>
    </source>
</evidence>
<dbReference type="EMBL" id="KV454545">
    <property type="protein sequence ID" value="ODV65124.1"/>
    <property type="molecule type" value="Genomic_DNA"/>
</dbReference>
<dbReference type="InterPro" id="IPR028889">
    <property type="entry name" value="USP"/>
</dbReference>
<dbReference type="GO" id="GO:0016579">
    <property type="term" value="P:protein deubiquitination"/>
    <property type="evidence" value="ECO:0007669"/>
    <property type="project" value="InterPro"/>
</dbReference>
<protein>
    <recommendedName>
        <fullName evidence="3">ubiquitinyl hydrolase 1</fullName>
        <ecNumber evidence="3">3.4.19.12</ecNumber>
    </recommendedName>
</protein>
<dbReference type="RefSeq" id="XP_020074191.1">
    <property type="nucleotide sequence ID" value="XM_020220279.1"/>
</dbReference>
<name>A0A1E4RCX9_9ASCO</name>
<proteinExistence type="inferred from homology"/>
<evidence type="ECO:0000256" key="2">
    <source>
        <dbReference type="ARBA" id="ARBA00009085"/>
    </source>
</evidence>
<dbReference type="PANTHER" id="PTHR21646">
    <property type="entry name" value="UBIQUITIN CARBOXYL-TERMINAL HYDROLASE"/>
    <property type="match status" value="1"/>
</dbReference>
<evidence type="ECO:0000256" key="3">
    <source>
        <dbReference type="ARBA" id="ARBA00012759"/>
    </source>
</evidence>
<dbReference type="PROSITE" id="PS00973">
    <property type="entry name" value="USP_2"/>
    <property type="match status" value="1"/>
</dbReference>
<dbReference type="Pfam" id="PF00443">
    <property type="entry name" value="UCH"/>
    <property type="match status" value="1"/>
</dbReference>
<sequence>MSSYHHHHPAGGLQLNQQKNGRLHRISPPELPPPPPPVPAGAPKALPLGQTHNEKDTKVHYVKLINHEFRSLQLDENLKSKSIFDLIDYCELLYEELSSLVNTEKGLTTYIKGYLIFNYFVNSFIMMHFQGFDQFIESNEQDFIIYLNVFAFYNTDDIIRDDSYVIQLTKLRKWVLEYLSLKSLLSFDVNELYQWLYEYIDYLKQKESIDQSNSNKMVNVPNQKSLDSPFHSNNNDNETLSSFGDEADESIFKFKSRFPSVKLENLPASLDSLPDLSKNSSESSFPPLPDEAPPPLPKHTVNISYDSVSKSVPYPLEPVAKIEQAPYPIEQTSSDDILFSNNNSSDSSLLLNGKRNLYDKSRQQLYPQYDQSIASKHMSLPNPPSVRYSRPPASINTTRVRPPEPLPTQLNVTGSFQNHPYTSNNSHFPSSRSSVQPYSGASTSQRIHSQNYYSNPHAHKVHNIHSSQYYQNPGAIPAHSASFIPNHVKLQQDQIKAQKMHFLKEFSICGLKNFGSSCYINLTIQLLFGLKQLRFIFSNLEYHKYIKDPKFVKLMKLLQNSKDSLLLSEALSGLLKTFTLHGGSSVAPTKFLRIASIIKPDFNIPNEQQDAQEFLLFVLERLHEELSYSYLDQNIDMITMEKIVTKWNININVKDKNEYLNWCQSLIKSEGNSPINDLFQGHLQNKLICNKCGFESINYSPFTILSLPIPNNNMNRIVDLADCLRYYTQDEVLTGENAWNCPKCNKLENQAAPGSALDNHPVFTPKRSGIFRLAKRSKSPAKKANHANGHVPKNPSISTKTLQFIKLPQIMLIHLSRFSMFNLTDKLDTVIQYPLELSFNNNSNNIQHKISYKLVGLINHYGNLKSGHYTSLVNKSNFNQTASNKDNLKHPYWCLFDDDTVRPNLAHGHYNDQSSEFSQVNSKDVYVLCYERV</sequence>
<feature type="compositionally biased region" description="Low complexity" evidence="8">
    <location>
        <begin position="423"/>
        <end position="434"/>
    </location>
</feature>
<comment type="similarity">
    <text evidence="2">Belongs to the peptidase C19 family.</text>
</comment>